<dbReference type="EMBL" id="PVTR01000006">
    <property type="protein sequence ID" value="PRY87460.1"/>
    <property type="molecule type" value="Genomic_DNA"/>
</dbReference>
<evidence type="ECO:0000313" key="2">
    <source>
        <dbReference type="Proteomes" id="UP000238157"/>
    </source>
</evidence>
<dbReference type="Proteomes" id="UP000238157">
    <property type="component" value="Unassembled WGS sequence"/>
</dbReference>
<name>A0A2T0WL77_9BACT</name>
<dbReference type="AlphaFoldDB" id="A0A2T0WL77"/>
<protein>
    <submittedName>
        <fullName evidence="1">Uncharacterized protein</fullName>
    </submittedName>
</protein>
<proteinExistence type="predicted"/>
<comment type="caution">
    <text evidence="1">The sequence shown here is derived from an EMBL/GenBank/DDBJ whole genome shotgun (WGS) entry which is preliminary data.</text>
</comment>
<organism evidence="1 2">
    <name type="scientific">Mongoliibacter ruber</name>
    <dbReference type="NCBI Taxonomy" id="1750599"/>
    <lineage>
        <taxon>Bacteria</taxon>
        <taxon>Pseudomonadati</taxon>
        <taxon>Bacteroidota</taxon>
        <taxon>Cytophagia</taxon>
        <taxon>Cytophagales</taxon>
        <taxon>Cyclobacteriaceae</taxon>
        <taxon>Mongoliibacter</taxon>
    </lineage>
</organism>
<sequence length="67" mass="7661">MEIMIPWMAFFLNPVSLNSFSFPSRIKQDLMFELAYLAICLKSLPSLTEAQKSAIDFLSTNKSLSKR</sequence>
<keyword evidence="2" id="KW-1185">Reference proteome</keyword>
<accession>A0A2T0WL77</accession>
<reference evidence="1 2" key="1">
    <citation type="submission" date="2018-03" db="EMBL/GenBank/DDBJ databases">
        <title>Genomic Encyclopedia of Archaeal and Bacterial Type Strains, Phase II (KMG-II): from individual species to whole genera.</title>
        <authorList>
            <person name="Goeker M."/>
        </authorList>
    </citation>
    <scope>NUCLEOTIDE SEQUENCE [LARGE SCALE GENOMIC DNA]</scope>
    <source>
        <strain evidence="1 2">DSM 27929</strain>
    </source>
</reference>
<gene>
    <name evidence="1" type="ORF">CLW00_10679</name>
</gene>
<evidence type="ECO:0000313" key="1">
    <source>
        <dbReference type="EMBL" id="PRY87460.1"/>
    </source>
</evidence>